<keyword evidence="2" id="KW-1185">Reference proteome</keyword>
<reference evidence="1 2" key="1">
    <citation type="journal article" date="2024" name="IMA Fungus">
        <title>IMA Genome - F19 : A genome assembly and annotation guide to empower mycologists, including annotated draft genome sequences of Ceratocystis pirilliformis, Diaporthe australafricana, Fusarium ophioides, Paecilomyces lecythidis, and Sporothrix stenoceras.</title>
        <authorList>
            <person name="Aylward J."/>
            <person name="Wilson A.M."/>
            <person name="Visagie C.M."/>
            <person name="Spraker J."/>
            <person name="Barnes I."/>
            <person name="Buitendag C."/>
            <person name="Ceriani C."/>
            <person name="Del Mar Angel L."/>
            <person name="du Plessis D."/>
            <person name="Fuchs T."/>
            <person name="Gasser K."/>
            <person name="Kramer D."/>
            <person name="Li W."/>
            <person name="Munsamy K."/>
            <person name="Piso A."/>
            <person name="Price J.L."/>
            <person name="Sonnekus B."/>
            <person name="Thomas C."/>
            <person name="van der Nest A."/>
            <person name="van Dijk A."/>
            <person name="van Heerden A."/>
            <person name="van Vuuren N."/>
            <person name="Yilmaz N."/>
            <person name="Duong T.A."/>
            <person name="van der Merwe N.A."/>
            <person name="Wingfield M.J."/>
            <person name="Wingfield B.D."/>
        </authorList>
    </citation>
    <scope>NUCLEOTIDE SEQUENCE [LARGE SCALE GENOMIC DNA]</scope>
    <source>
        <strain evidence="1 2">CMW 18300</strain>
    </source>
</reference>
<name>A0ABR3W273_9PEZI</name>
<comment type="caution">
    <text evidence="1">The sequence shown here is derived from an EMBL/GenBank/DDBJ whole genome shotgun (WGS) entry which is preliminary data.</text>
</comment>
<keyword evidence="1" id="KW-0378">Hydrolase</keyword>
<evidence type="ECO:0000313" key="1">
    <source>
        <dbReference type="EMBL" id="KAL1851311.1"/>
    </source>
</evidence>
<proteinExistence type="predicted"/>
<dbReference type="Proteomes" id="UP001583177">
    <property type="component" value="Unassembled WGS sequence"/>
</dbReference>
<dbReference type="EC" id="3.2.1.14" evidence="1"/>
<organism evidence="1 2">
    <name type="scientific">Diaporthe australafricana</name>
    <dbReference type="NCBI Taxonomy" id="127596"/>
    <lineage>
        <taxon>Eukaryota</taxon>
        <taxon>Fungi</taxon>
        <taxon>Dikarya</taxon>
        <taxon>Ascomycota</taxon>
        <taxon>Pezizomycotina</taxon>
        <taxon>Sordariomycetes</taxon>
        <taxon>Sordariomycetidae</taxon>
        <taxon>Diaporthales</taxon>
        <taxon>Diaporthaceae</taxon>
        <taxon>Diaporthe</taxon>
    </lineage>
</organism>
<dbReference type="EMBL" id="JAWRVE010000175">
    <property type="protein sequence ID" value="KAL1851311.1"/>
    <property type="molecule type" value="Genomic_DNA"/>
</dbReference>
<dbReference type="GO" id="GO:0008843">
    <property type="term" value="F:endochitinase activity"/>
    <property type="evidence" value="ECO:0007669"/>
    <property type="project" value="UniProtKB-EC"/>
</dbReference>
<dbReference type="SUPFAM" id="SSF52540">
    <property type="entry name" value="P-loop containing nucleoside triphosphate hydrolases"/>
    <property type="match status" value="1"/>
</dbReference>
<dbReference type="PANTHER" id="PTHR38850:SF2">
    <property type="entry name" value="CERATO-PLATANIN"/>
    <property type="match status" value="1"/>
</dbReference>
<dbReference type="PANTHER" id="PTHR38850">
    <property type="entry name" value="CERATO-PLATANIN"/>
    <property type="match status" value="1"/>
</dbReference>
<keyword evidence="1" id="KW-0326">Glycosidase</keyword>
<dbReference type="Gene3D" id="3.40.50.300">
    <property type="entry name" value="P-loop containing nucleotide triphosphate hydrolases"/>
    <property type="match status" value="1"/>
</dbReference>
<evidence type="ECO:0000313" key="2">
    <source>
        <dbReference type="Proteomes" id="UP001583177"/>
    </source>
</evidence>
<gene>
    <name evidence="1" type="primary">MUC6</name>
    <name evidence="1" type="ORF">Daus18300_012616</name>
</gene>
<protein>
    <submittedName>
        <fullName evidence="1">Oligomeric mucus gel-forming</fullName>
        <ecNumber evidence="1">3.2.1.14</ecNumber>
    </submittedName>
</protein>
<sequence length="868" mass="96125">MAIAEAQSKVGPQGLDLFLVSATPIESLIDWELPISIWCNSIDLSRAAAVRNLITAHAAARSSQENKDRFLALLSQIFDRDLVIRNLITSQFCGKPITNLQIVKPTTVWLPTPDEHSEDVQAIAEQAREDIRSLARAATQDDKVFKPDYSSGLDDRLHFLSLFPGAAPLMLQDQIDVKEESVQNTISAIKDLNKLKIERSARLQQNLEQIATNSPKLDFILAEIERMRDDEDERDADPSLSVDAHGEDLALKKMVIVTPTLGTAAFLYLILLKHLPELNPVLIHTRARPSDREAALNSFNSLTARKTAKHSYLLITPFSSGGTGLNLQTANYQILVSPLRSKDMETQCFARTNRSGQRLPLHHSRLITVNNPADRINIVSYSGRSIRSCPFEMGRRLIVSEADGFKRIQRLTDWGYVIRERSTAGVTTTAAFLYPGCKIRAHDIFAPCETRINKLLSFDIETIADNALAISEAWNDVELRPRHERLPLRDIVIGFWHFHPDRPAADLKHLVFFCVVEENLMEVLKPQVYKLMGAKNNDELIIHSVGETPEEMEAFSLLLEKAPFCIGAQKMLSEYSEFSQVQIASFEFLSFEASHLIQSLWRIPGDMINASPSLFRLALCLATLVAIASADGISISATPHDSYSSSIGVLGCKINTNRVAYWPMSVDCNNICVKLSYGDRSVHLLRVDQSGGAYDVSYDAWNYLQTGKSASKEPIAGGGVAMTYEDADASACKDLIHTDGLPLSAANSMNYVASCLEDEDSWVGQNHVLFNIADPACSMGYDEKCKLDDWASGQNQATCDHTLGSQAELTSDPVYNIRYPTGEKVLAATNQVVGSGVGGIRRGLTDFCSWRFEMLAGFAIVFVASVYL</sequence>
<dbReference type="InterPro" id="IPR027417">
    <property type="entry name" value="P-loop_NTPase"/>
</dbReference>
<accession>A0ABR3W273</accession>